<dbReference type="PANTHER" id="PTHR43377:SF1">
    <property type="entry name" value="BILIVERDIN REDUCTASE A"/>
    <property type="match status" value="1"/>
</dbReference>
<proteinExistence type="predicted"/>
<organism evidence="3 4">
    <name type="scientific">Halalkalibacter akibai (strain ATCC 43226 / DSM 21942 / CIP 109018 / JCM 9157 / 1139)</name>
    <name type="common">Bacillus akibai</name>
    <dbReference type="NCBI Taxonomy" id="1236973"/>
    <lineage>
        <taxon>Bacteria</taxon>
        <taxon>Bacillati</taxon>
        <taxon>Bacillota</taxon>
        <taxon>Bacilli</taxon>
        <taxon>Bacillales</taxon>
        <taxon>Bacillaceae</taxon>
        <taxon>Halalkalibacter</taxon>
    </lineage>
</organism>
<dbReference type="OrthoDB" id="9800252at2"/>
<accession>W4QZT3</accession>
<dbReference type="Proteomes" id="UP000018896">
    <property type="component" value="Unassembled WGS sequence"/>
</dbReference>
<name>W4QZT3_HALA3</name>
<reference evidence="3 4" key="1">
    <citation type="journal article" date="2014" name="Genome Announc.">
        <title>Draft Genome Sequences of Three Alkaliphilic Bacillus Strains, Bacillus wakoensis JCM 9140T, Bacillus akibai JCM 9157T, and Bacillus hemicellulosilyticus JCM 9152T.</title>
        <authorList>
            <person name="Yuki M."/>
            <person name="Oshima K."/>
            <person name="Suda W."/>
            <person name="Oshida Y."/>
            <person name="Kitamura K."/>
            <person name="Iida T."/>
            <person name="Hattori M."/>
            <person name="Ohkuma M."/>
        </authorList>
    </citation>
    <scope>NUCLEOTIDE SEQUENCE [LARGE SCALE GENOMIC DNA]</scope>
    <source>
        <strain evidence="3 4">JCM 9157</strain>
    </source>
</reference>
<dbReference type="InterPro" id="IPR036291">
    <property type="entry name" value="NAD(P)-bd_dom_sf"/>
</dbReference>
<dbReference type="Pfam" id="PF01408">
    <property type="entry name" value="GFO_IDH_MocA"/>
    <property type="match status" value="1"/>
</dbReference>
<dbReference type="PANTHER" id="PTHR43377">
    <property type="entry name" value="BILIVERDIN REDUCTASE A"/>
    <property type="match status" value="1"/>
</dbReference>
<keyword evidence="4" id="KW-1185">Reference proteome</keyword>
<evidence type="ECO:0000313" key="3">
    <source>
        <dbReference type="EMBL" id="GAE37402.1"/>
    </source>
</evidence>
<evidence type="ECO:0000259" key="1">
    <source>
        <dbReference type="Pfam" id="PF01408"/>
    </source>
</evidence>
<dbReference type="InterPro" id="IPR000683">
    <property type="entry name" value="Gfo/Idh/MocA-like_OxRdtase_N"/>
</dbReference>
<protein>
    <submittedName>
        <fullName evidence="3">Oxidoreductase</fullName>
    </submittedName>
</protein>
<dbReference type="SUPFAM" id="SSF51735">
    <property type="entry name" value="NAD(P)-binding Rossmann-fold domains"/>
    <property type="match status" value="1"/>
</dbReference>
<dbReference type="InterPro" id="IPR055170">
    <property type="entry name" value="GFO_IDH_MocA-like_dom"/>
</dbReference>
<comment type="caution">
    <text evidence="3">The sequence shown here is derived from an EMBL/GenBank/DDBJ whole genome shotgun (WGS) entry which is preliminary data.</text>
</comment>
<dbReference type="Pfam" id="PF22725">
    <property type="entry name" value="GFO_IDH_MocA_C3"/>
    <property type="match status" value="1"/>
</dbReference>
<dbReference type="Gene3D" id="3.30.360.10">
    <property type="entry name" value="Dihydrodipicolinate Reductase, domain 2"/>
    <property type="match status" value="1"/>
</dbReference>
<dbReference type="GO" id="GO:0000166">
    <property type="term" value="F:nucleotide binding"/>
    <property type="evidence" value="ECO:0007669"/>
    <property type="project" value="InterPro"/>
</dbReference>
<dbReference type="EMBL" id="BAUV01000071">
    <property type="protein sequence ID" value="GAE37402.1"/>
    <property type="molecule type" value="Genomic_DNA"/>
</dbReference>
<feature type="domain" description="Gfo/Idh/MocA-like oxidoreductase N-terminal" evidence="1">
    <location>
        <begin position="5"/>
        <end position="123"/>
    </location>
</feature>
<dbReference type="Gene3D" id="3.40.50.720">
    <property type="entry name" value="NAD(P)-binding Rossmann-like Domain"/>
    <property type="match status" value="1"/>
</dbReference>
<dbReference type="InterPro" id="IPR051450">
    <property type="entry name" value="Gfo/Idh/MocA_Oxidoreductases"/>
</dbReference>
<evidence type="ECO:0000259" key="2">
    <source>
        <dbReference type="Pfam" id="PF22725"/>
    </source>
</evidence>
<sequence length="335" mass="38203">MKNLKVIQVGAGGFGQSWLNVVMDYSQAELVGIVDVMQENLLEAQRITGLTSDQCYQDLNLAFSEIEADLVLIVTPPKTHKDIAMKALKAGFHVLLEKPITHTLEEAEELIEFSRTIDRKISVSQNYRWRAPIQTAKKLIDKHTIGQVGYLEYEFRKAMKFGGWRDHYSEILLEDMSIHHFDLMRYLLKLEPTAVYAKSFKPGWSWFSGNPAATVAIDFEDDVHVSYFGSWVSRGKETTWNGDIRLVGEKGAIEIIDDKVTLFLVNEQDEIKKEAITLIEMPFDDRTYSFDNMVQSIIHNRIPETAIEDNVKSFKLTCATIKSAQVGEKVKFSNL</sequence>
<dbReference type="eggNOG" id="COG0673">
    <property type="taxonomic scope" value="Bacteria"/>
</dbReference>
<dbReference type="AlphaFoldDB" id="W4QZT3"/>
<dbReference type="STRING" id="1236973.JCM9157_4679"/>
<evidence type="ECO:0000313" key="4">
    <source>
        <dbReference type="Proteomes" id="UP000018896"/>
    </source>
</evidence>
<feature type="domain" description="GFO/IDH/MocA-like oxidoreductase" evidence="2">
    <location>
        <begin position="133"/>
        <end position="254"/>
    </location>
</feature>
<dbReference type="RefSeq" id="WP_052013304.1">
    <property type="nucleotide sequence ID" value="NZ_BAUV01000071.1"/>
</dbReference>
<dbReference type="SUPFAM" id="SSF55347">
    <property type="entry name" value="Glyceraldehyde-3-phosphate dehydrogenase-like, C-terminal domain"/>
    <property type="match status" value="1"/>
</dbReference>
<gene>
    <name evidence="3" type="ORF">JCM9157_4679</name>
</gene>